<dbReference type="InterPro" id="IPR041661">
    <property type="entry name" value="ZN622/Rei1/Reh1_Znf-C2H2"/>
</dbReference>
<proteinExistence type="inferred from homology"/>
<evidence type="ECO:0000256" key="7">
    <source>
        <dbReference type="ARBA" id="ARBA00022833"/>
    </source>
</evidence>
<comment type="subcellular location">
    <subcellularLocation>
        <location evidence="1">Cytoplasm</location>
    </subcellularLocation>
</comment>
<dbReference type="SMART" id="SM00355">
    <property type="entry name" value="ZnF_C2H2"/>
    <property type="match status" value="4"/>
</dbReference>
<reference evidence="10 11" key="1">
    <citation type="submission" date="2020-11" db="EMBL/GenBank/DDBJ databases">
        <authorList>
            <person name="Wallbank WR R."/>
            <person name="Pardo Diaz C."/>
            <person name="Kozak K."/>
            <person name="Martin S."/>
            <person name="Jiggins C."/>
            <person name="Moest M."/>
            <person name="Warren A I."/>
            <person name="Generalovic N T."/>
            <person name="Byers J.R.P. K."/>
            <person name="Montejo-Kovacevich G."/>
            <person name="Yen C E."/>
        </authorList>
    </citation>
    <scope>NUCLEOTIDE SEQUENCE [LARGE SCALE GENOMIC DNA]</scope>
</reference>
<evidence type="ECO:0000313" key="11">
    <source>
        <dbReference type="Proteomes" id="UP000594454"/>
    </source>
</evidence>
<sequence>MSYTCINCNVKFQNADIQREHYKTDWHRYNLKRRVAELPPVTVEDFNNRVTQQRALDIEASQESTLYCNACRKQFSSQNAHDNHLNSKKHRENLERFNKENVDGKELTTKSIVQPKPVAMQQDEDVEEVDSDEWEEMGENPISSNGCIFCDHVSESFVDNMKHMSVAHSFFVPDVEYCVDLEGLMFYLGDKVTNDFICLWCNDRGKTFYSLDAVRKHMIDKGHCKMIHEGVALAEYTEFYDYSSSYPDHEESMDIDEELQPELLDGDEYQLVLPSGAVIGHRSLMRYYKQRLNPNRALTVSKSNKKLHKVLSEYRSLGWTATQQEAAARKARDIHLMKRVQAKWMMKLGTKANKLQRHFRQQVNF</sequence>
<keyword evidence="6" id="KW-0863">Zinc-finger</keyword>
<evidence type="ECO:0000256" key="1">
    <source>
        <dbReference type="ARBA" id="ARBA00004496"/>
    </source>
</evidence>
<dbReference type="SUPFAM" id="SSF57667">
    <property type="entry name" value="beta-beta-alpha zinc fingers"/>
    <property type="match status" value="2"/>
</dbReference>
<dbReference type="PANTHER" id="PTHR13182">
    <property type="entry name" value="ZINC FINGER PROTEIN 622"/>
    <property type="match status" value="1"/>
</dbReference>
<dbReference type="GO" id="GO:0042273">
    <property type="term" value="P:ribosomal large subunit biogenesis"/>
    <property type="evidence" value="ECO:0007669"/>
    <property type="project" value="TreeGrafter"/>
</dbReference>
<feature type="domain" description="C2H2-type" evidence="9">
    <location>
        <begin position="68"/>
        <end position="90"/>
    </location>
</feature>
<evidence type="ECO:0000256" key="4">
    <source>
        <dbReference type="ARBA" id="ARBA00022723"/>
    </source>
</evidence>
<name>A0A7R8YVJ0_HERIL</name>
<keyword evidence="2" id="KW-0963">Cytoplasm</keyword>
<dbReference type="Pfam" id="PF12756">
    <property type="entry name" value="zf-C2H2_2"/>
    <property type="match status" value="1"/>
</dbReference>
<gene>
    <name evidence="10" type="ORF">HERILL_LOCUS9637</name>
</gene>
<dbReference type="InterPro" id="IPR013087">
    <property type="entry name" value="Znf_C2H2_type"/>
</dbReference>
<feature type="domain" description="C2H2-type" evidence="9">
    <location>
        <begin position="5"/>
        <end position="27"/>
    </location>
</feature>
<dbReference type="InterPro" id="IPR036236">
    <property type="entry name" value="Znf_C2H2_sf"/>
</dbReference>
<dbReference type="GO" id="GO:0003676">
    <property type="term" value="F:nucleic acid binding"/>
    <property type="evidence" value="ECO:0007669"/>
    <property type="project" value="InterPro"/>
</dbReference>
<dbReference type="InParanoid" id="A0A7R8YVJ0"/>
<accession>A0A7R8YVJ0</accession>
<evidence type="ECO:0000256" key="5">
    <source>
        <dbReference type="ARBA" id="ARBA00022737"/>
    </source>
</evidence>
<dbReference type="EMBL" id="LR899012">
    <property type="protein sequence ID" value="CAD7086897.1"/>
    <property type="molecule type" value="Genomic_DNA"/>
</dbReference>
<dbReference type="Gene3D" id="3.30.160.60">
    <property type="entry name" value="Classic Zinc Finger"/>
    <property type="match status" value="1"/>
</dbReference>
<keyword evidence="3" id="KW-0690">Ribosome biogenesis</keyword>
<evidence type="ECO:0000313" key="10">
    <source>
        <dbReference type="EMBL" id="CAD7086897.1"/>
    </source>
</evidence>
<dbReference type="AlphaFoldDB" id="A0A7R8YVJ0"/>
<dbReference type="GO" id="GO:0008270">
    <property type="term" value="F:zinc ion binding"/>
    <property type="evidence" value="ECO:0007669"/>
    <property type="project" value="UniProtKB-KW"/>
</dbReference>
<dbReference type="PROSITE" id="PS00028">
    <property type="entry name" value="ZINC_FINGER_C2H2_1"/>
    <property type="match status" value="2"/>
</dbReference>
<evidence type="ECO:0000256" key="2">
    <source>
        <dbReference type="ARBA" id="ARBA00022490"/>
    </source>
</evidence>
<dbReference type="InterPro" id="IPR003604">
    <property type="entry name" value="Matrin/U1-like-C_Znf_C2H2"/>
</dbReference>
<evidence type="ECO:0000256" key="3">
    <source>
        <dbReference type="ARBA" id="ARBA00022517"/>
    </source>
</evidence>
<dbReference type="SMART" id="SM00451">
    <property type="entry name" value="ZnF_U1"/>
    <property type="match status" value="2"/>
</dbReference>
<comment type="similarity">
    <text evidence="8">Belongs to the REI1 family.</text>
</comment>
<keyword evidence="7" id="KW-0862">Zinc</keyword>
<keyword evidence="5" id="KW-0677">Repeat</keyword>
<dbReference type="GO" id="GO:0005737">
    <property type="term" value="C:cytoplasm"/>
    <property type="evidence" value="ECO:0007669"/>
    <property type="project" value="UniProtKB-SubCell"/>
</dbReference>
<keyword evidence="11" id="KW-1185">Reference proteome</keyword>
<dbReference type="Proteomes" id="UP000594454">
    <property type="component" value="Chromosome 4"/>
</dbReference>
<organism evidence="10 11">
    <name type="scientific">Hermetia illucens</name>
    <name type="common">Black soldier fly</name>
    <dbReference type="NCBI Taxonomy" id="343691"/>
    <lineage>
        <taxon>Eukaryota</taxon>
        <taxon>Metazoa</taxon>
        <taxon>Ecdysozoa</taxon>
        <taxon>Arthropoda</taxon>
        <taxon>Hexapoda</taxon>
        <taxon>Insecta</taxon>
        <taxon>Pterygota</taxon>
        <taxon>Neoptera</taxon>
        <taxon>Endopterygota</taxon>
        <taxon>Diptera</taxon>
        <taxon>Brachycera</taxon>
        <taxon>Stratiomyomorpha</taxon>
        <taxon>Stratiomyidae</taxon>
        <taxon>Hermetiinae</taxon>
        <taxon>Hermetia</taxon>
    </lineage>
</organism>
<dbReference type="OrthoDB" id="19329at2759"/>
<dbReference type="Pfam" id="PF12171">
    <property type="entry name" value="zf-C2H2_jaz"/>
    <property type="match status" value="1"/>
</dbReference>
<evidence type="ECO:0000256" key="6">
    <source>
        <dbReference type="ARBA" id="ARBA00022771"/>
    </source>
</evidence>
<evidence type="ECO:0000259" key="9">
    <source>
        <dbReference type="PROSITE" id="PS00028"/>
    </source>
</evidence>
<evidence type="ECO:0000256" key="8">
    <source>
        <dbReference type="ARBA" id="ARBA00034126"/>
    </source>
</evidence>
<keyword evidence="4" id="KW-0479">Metal-binding</keyword>
<dbReference type="PANTHER" id="PTHR13182:SF8">
    <property type="entry name" value="CYTOPLASMIC 60S SUBUNIT BIOGENESIS FACTOR ZNF622"/>
    <property type="match status" value="1"/>
</dbReference>
<protein>
    <recommendedName>
        <fullName evidence="9">C2H2-type domain-containing protein</fullName>
    </recommendedName>
</protein>
<dbReference type="InterPro" id="IPR040025">
    <property type="entry name" value="Znf622/Rei1/Reh1"/>
</dbReference>
<dbReference type="InterPro" id="IPR022755">
    <property type="entry name" value="Znf_C2H2_jaz"/>
</dbReference>
<dbReference type="GO" id="GO:0030687">
    <property type="term" value="C:preribosome, large subunit precursor"/>
    <property type="evidence" value="ECO:0007669"/>
    <property type="project" value="TreeGrafter"/>
</dbReference>
<dbReference type="FunCoup" id="A0A7R8YVJ0">
    <property type="interactions" value="515"/>
</dbReference>